<reference evidence="9" key="1">
    <citation type="submission" date="2016-11" db="UniProtKB">
        <authorList>
            <consortium name="WormBaseParasite"/>
        </authorList>
    </citation>
    <scope>IDENTIFICATION</scope>
</reference>
<dbReference type="PANTHER" id="PTHR46551">
    <property type="entry name" value="SAP DOMAIN-CONTAINING RIBONUCLEOPROTEIN"/>
    <property type="match status" value="1"/>
</dbReference>
<dbReference type="Pfam" id="PF02037">
    <property type="entry name" value="SAP"/>
    <property type="match status" value="1"/>
</dbReference>
<name>A0A1I7ST36_BURXY</name>
<dbReference type="InterPro" id="IPR036361">
    <property type="entry name" value="SAP_dom_sf"/>
</dbReference>
<evidence type="ECO:0000313" key="9">
    <source>
        <dbReference type="WBParaSite" id="BXY_1620500.1"/>
    </source>
</evidence>
<dbReference type="EMBL" id="CAJFDI010000003">
    <property type="protein sequence ID" value="CAD5221702.1"/>
    <property type="molecule type" value="Genomic_DNA"/>
</dbReference>
<comment type="similarity">
    <text evidence="2">Belongs to the SAP domain-containing ribonucleoprotein family.</text>
</comment>
<evidence type="ECO:0000313" key="6">
    <source>
        <dbReference type="EMBL" id="CAG9108757.1"/>
    </source>
</evidence>
<feature type="compositionally biased region" description="Basic and acidic residues" evidence="3">
    <location>
        <begin position="90"/>
        <end position="101"/>
    </location>
</feature>
<evidence type="ECO:0000313" key="7">
    <source>
        <dbReference type="Proteomes" id="UP000095284"/>
    </source>
</evidence>
<feature type="compositionally biased region" description="Basic and acidic residues" evidence="3">
    <location>
        <begin position="162"/>
        <end position="183"/>
    </location>
</feature>
<proteinExistence type="inferred from homology"/>
<reference evidence="6" key="2">
    <citation type="submission" date="2020-08" db="EMBL/GenBank/DDBJ databases">
        <authorList>
            <person name="Kikuchi T."/>
        </authorList>
    </citation>
    <scope>NUCLEOTIDE SEQUENCE</scope>
    <source>
        <strain evidence="5">Ka4C1</strain>
    </source>
</reference>
<evidence type="ECO:0000256" key="2">
    <source>
        <dbReference type="ARBA" id="ARBA00046328"/>
    </source>
</evidence>
<organism evidence="7 9">
    <name type="scientific">Bursaphelenchus xylophilus</name>
    <name type="common">Pinewood nematode worm</name>
    <name type="synonym">Aphelenchoides xylophilus</name>
    <dbReference type="NCBI Taxonomy" id="6326"/>
    <lineage>
        <taxon>Eukaryota</taxon>
        <taxon>Metazoa</taxon>
        <taxon>Ecdysozoa</taxon>
        <taxon>Nematoda</taxon>
        <taxon>Chromadorea</taxon>
        <taxon>Rhabditida</taxon>
        <taxon>Tylenchina</taxon>
        <taxon>Tylenchomorpha</taxon>
        <taxon>Aphelenchoidea</taxon>
        <taxon>Aphelenchoididae</taxon>
        <taxon>Bursaphelenchus</taxon>
    </lineage>
</organism>
<protein>
    <submittedName>
        <fullName evidence="5">(pine wood nematode) hypothetical protein</fullName>
    </submittedName>
    <submittedName>
        <fullName evidence="9">SAP domain-containing protein</fullName>
    </submittedName>
</protein>
<dbReference type="Proteomes" id="UP000659654">
    <property type="component" value="Unassembled WGS sequence"/>
</dbReference>
<accession>A0A1I7ST36</accession>
<evidence type="ECO:0000259" key="4">
    <source>
        <dbReference type="PROSITE" id="PS50800"/>
    </source>
</evidence>
<evidence type="ECO:0000313" key="8">
    <source>
        <dbReference type="Proteomes" id="UP000659654"/>
    </source>
</evidence>
<dbReference type="PANTHER" id="PTHR46551:SF1">
    <property type="entry name" value="SAP DOMAIN-CONTAINING RIBONUCLEOPROTEIN"/>
    <property type="match status" value="1"/>
</dbReference>
<dbReference type="GO" id="GO:0016973">
    <property type="term" value="P:poly(A)+ mRNA export from nucleus"/>
    <property type="evidence" value="ECO:0007669"/>
    <property type="project" value="TreeGrafter"/>
</dbReference>
<dbReference type="SMR" id="A0A1I7ST36"/>
<sequence>MVSETKEDLGKFTIPQLKEKLKQRRLQISGTKNELINRLFESLQEEELLGEGASVAPSEIEEELLGNNDSNSAHLTTKDEDLLLGLEVNKSTKEADPKFVENQEIQKVNEDGDKKSEQAVDTEQSRKRPSIAAPEGALKKEETFTTDAKARRAARFGLAAETEQKQDSNGNSKEKKPEIKTSDPKLLARAKRFGLAIGSADSSPAKVAKPSVEDDEKLKARRIRFGL</sequence>
<keyword evidence="8" id="KW-1185">Reference proteome</keyword>
<keyword evidence="1" id="KW-0597">Phosphoprotein</keyword>
<dbReference type="InterPro" id="IPR052240">
    <property type="entry name" value="SAP_domain_ribonucleoprotein"/>
</dbReference>
<dbReference type="InterPro" id="IPR003034">
    <property type="entry name" value="SAP_dom"/>
</dbReference>
<evidence type="ECO:0000256" key="1">
    <source>
        <dbReference type="ARBA" id="ARBA00022553"/>
    </source>
</evidence>
<evidence type="ECO:0000313" key="5">
    <source>
        <dbReference type="EMBL" id="CAD5221702.1"/>
    </source>
</evidence>
<dbReference type="SMART" id="SM00513">
    <property type="entry name" value="SAP"/>
    <property type="match status" value="1"/>
</dbReference>
<feature type="compositionally biased region" description="Basic and acidic residues" evidence="3">
    <location>
        <begin position="107"/>
        <end position="126"/>
    </location>
</feature>
<dbReference type="SUPFAM" id="SSF68906">
    <property type="entry name" value="SAP domain"/>
    <property type="match status" value="1"/>
</dbReference>
<dbReference type="PROSITE" id="PS50800">
    <property type="entry name" value="SAP"/>
    <property type="match status" value="1"/>
</dbReference>
<dbReference type="Proteomes" id="UP000095284">
    <property type="component" value="Unplaced"/>
</dbReference>
<dbReference type="Proteomes" id="UP000582659">
    <property type="component" value="Unassembled WGS sequence"/>
</dbReference>
<dbReference type="EMBL" id="CAJFCV020000003">
    <property type="protein sequence ID" value="CAG9108757.1"/>
    <property type="molecule type" value="Genomic_DNA"/>
</dbReference>
<dbReference type="GO" id="GO:0005634">
    <property type="term" value="C:nucleus"/>
    <property type="evidence" value="ECO:0007669"/>
    <property type="project" value="TreeGrafter"/>
</dbReference>
<feature type="region of interest" description="Disordered" evidence="3">
    <location>
        <begin position="88"/>
        <end position="185"/>
    </location>
</feature>
<dbReference type="OrthoDB" id="5837849at2759"/>
<dbReference type="WBParaSite" id="BXY_1620500.1">
    <property type="protein sequence ID" value="BXY_1620500.1"/>
    <property type="gene ID" value="BXY_1620500"/>
</dbReference>
<dbReference type="Gene3D" id="1.10.720.30">
    <property type="entry name" value="SAP domain"/>
    <property type="match status" value="1"/>
</dbReference>
<gene>
    <name evidence="5" type="ORF">BXYJ_LOCUS6810</name>
</gene>
<feature type="domain" description="SAP" evidence="4">
    <location>
        <begin position="9"/>
        <end position="43"/>
    </location>
</feature>
<dbReference type="AlphaFoldDB" id="A0A1I7ST36"/>
<evidence type="ECO:0000256" key="3">
    <source>
        <dbReference type="SAM" id="MobiDB-lite"/>
    </source>
</evidence>